<protein>
    <recommendedName>
        <fullName evidence="7">ABC3 transporter permease C-terminal domain-containing protein</fullName>
    </recommendedName>
</protein>
<proteinExistence type="predicted"/>
<feature type="transmembrane region" description="Helical" evidence="6">
    <location>
        <begin position="441"/>
        <end position="462"/>
    </location>
</feature>
<feature type="transmembrane region" description="Helical" evidence="6">
    <location>
        <begin position="1280"/>
        <end position="1306"/>
    </location>
</feature>
<dbReference type="InterPro" id="IPR003838">
    <property type="entry name" value="ABC3_permease_C"/>
</dbReference>
<accession>A0A0F9QQG9</accession>
<feature type="transmembrane region" description="Helical" evidence="6">
    <location>
        <begin position="343"/>
        <end position="369"/>
    </location>
</feature>
<feature type="transmembrane region" description="Helical" evidence="6">
    <location>
        <begin position="290"/>
        <end position="313"/>
    </location>
</feature>
<comment type="caution">
    <text evidence="8">The sequence shown here is derived from an EMBL/GenBank/DDBJ whole genome shotgun (WGS) entry which is preliminary data.</text>
</comment>
<organism evidence="8">
    <name type="scientific">marine sediment metagenome</name>
    <dbReference type="NCBI Taxonomy" id="412755"/>
    <lineage>
        <taxon>unclassified sequences</taxon>
        <taxon>metagenomes</taxon>
        <taxon>ecological metagenomes</taxon>
    </lineage>
</organism>
<feature type="transmembrane region" description="Helical" evidence="6">
    <location>
        <begin position="1326"/>
        <end position="1345"/>
    </location>
</feature>
<feature type="transmembrane region" description="Helical" evidence="6">
    <location>
        <begin position="538"/>
        <end position="558"/>
    </location>
</feature>
<comment type="subcellular location">
    <subcellularLocation>
        <location evidence="1">Cell membrane</location>
        <topology evidence="1">Multi-pass membrane protein</topology>
    </subcellularLocation>
</comment>
<evidence type="ECO:0000313" key="8">
    <source>
        <dbReference type="EMBL" id="KKN15381.1"/>
    </source>
</evidence>
<dbReference type="PANTHER" id="PTHR30489:SF0">
    <property type="entry name" value="LIPOPROTEIN-RELEASING SYSTEM TRANSMEMBRANE PROTEIN LOLE"/>
    <property type="match status" value="1"/>
</dbReference>
<name>A0A0F9QQG9_9ZZZZ</name>
<feature type="domain" description="ABC3 transporter permease C-terminal" evidence="7">
    <location>
        <begin position="1241"/>
        <end position="1358"/>
    </location>
</feature>
<dbReference type="GO" id="GO:0044874">
    <property type="term" value="P:lipoprotein localization to outer membrane"/>
    <property type="evidence" value="ECO:0007669"/>
    <property type="project" value="TreeGrafter"/>
</dbReference>
<evidence type="ECO:0000256" key="4">
    <source>
        <dbReference type="ARBA" id="ARBA00022989"/>
    </source>
</evidence>
<reference evidence="8" key="1">
    <citation type="journal article" date="2015" name="Nature">
        <title>Complex archaea that bridge the gap between prokaryotes and eukaryotes.</title>
        <authorList>
            <person name="Spang A."/>
            <person name="Saw J.H."/>
            <person name="Jorgensen S.L."/>
            <person name="Zaremba-Niedzwiedzka K."/>
            <person name="Martijn J."/>
            <person name="Lind A.E."/>
            <person name="van Eijk R."/>
            <person name="Schleper C."/>
            <person name="Guy L."/>
            <person name="Ettema T.J."/>
        </authorList>
    </citation>
    <scope>NUCLEOTIDE SEQUENCE</scope>
</reference>
<feature type="transmembrane region" description="Helical" evidence="6">
    <location>
        <begin position="1230"/>
        <end position="1259"/>
    </location>
</feature>
<keyword evidence="2" id="KW-1003">Cell membrane</keyword>
<keyword evidence="3 6" id="KW-0812">Transmembrane</keyword>
<evidence type="ECO:0000256" key="6">
    <source>
        <dbReference type="SAM" id="Phobius"/>
    </source>
</evidence>
<evidence type="ECO:0000256" key="1">
    <source>
        <dbReference type="ARBA" id="ARBA00004651"/>
    </source>
</evidence>
<feature type="transmembrane region" description="Helical" evidence="6">
    <location>
        <begin position="389"/>
        <end position="413"/>
    </location>
</feature>
<dbReference type="PANTHER" id="PTHR30489">
    <property type="entry name" value="LIPOPROTEIN-RELEASING SYSTEM TRANSMEMBRANE PROTEIN LOLE"/>
    <property type="match status" value="1"/>
</dbReference>
<dbReference type="InterPro" id="IPR051447">
    <property type="entry name" value="Lipoprotein-release_system"/>
</dbReference>
<feature type="domain" description="ABC3 transporter permease C-terminal" evidence="7">
    <location>
        <begin position="293"/>
        <end position="423"/>
    </location>
</feature>
<feature type="transmembrane region" description="Helical" evidence="6">
    <location>
        <begin position="482"/>
        <end position="502"/>
    </location>
</feature>
<keyword evidence="5 6" id="KW-0472">Membrane</keyword>
<evidence type="ECO:0000256" key="3">
    <source>
        <dbReference type="ARBA" id="ARBA00022692"/>
    </source>
</evidence>
<sequence length="1366" mass="151257">ALFGGVMIVSDSFNEMMLKSIDEQMGTADILIKPANSTGGWFNSSEINDNIKSVKNVDYLAYRITGFDVYVSPNNSGNQWENSTKTGVNGLDPQDIDEQNLGGHPYIIDSISTEKSVEKLLEYIDVQNGNRVVVISESLDIQLGKDFKAGDSIWILPNEGEYLGYNPVDIGTWLEYTVVAIIRDSGEARDFDPEKPSGASFFGGGGDGQGPGIFTNINNTHELVDGKKSHTNEFNLCVVGTPNIYSVASVTKNIETKLVEINGERDWRVNDLKSDSLEMVGTTMSMLETIFLMFGLISLILSIVLMMNIFNIIKKEQEYETGMFQAIGASKSETFRLFLTQGLVMGVIGALIGTILSYLISYVIFSVTYQTIQSLTSSMGGFSLSGFNIVLYPSTILLTFVVGLISCVLAALYPSWKASRKPIIECLNPIEEKSKRMKRHYIRRIILFILGGLIIFIGFWLMNSAPESAGSFSPGEGMPSGMAVGMFAPIFILFGIIWLMALSIKPLNKAFIILFSPYLKRTKLLTEKNMLKHRKRTTLTYVMIAITTSFLIGMSVMMDSMRAGINTTVNNFMGANVRVYTFNTPRSFESELLNQTGVADIMGVSHQNAQINISGDWFGHSLLDSDWNETISVNIVDTDKIKEHMTSTTIVSPAATSLTEIMDELKAGNNVIIEKDFAVDHNVKVGENLTVRFSLGTTYVNLSMAQDGDNTNAQEDTYVINMSVLAIVSNMQGFSGSNLLGGGSSGVSYNIFISWETYEKIAINELPGGTTDMIFRQPPHTGYSQVDLYQPDWFNFSIVESIMNGISGIDYYTTRMDYVTPTNNSVNPTEYTTSVVGIQTNSSGKLKSDSLFGSNILIDQKNGSLGSTMEELLNTTEFVCVVDESYIKNHNGTGIGTNISIFPQEFTLNIVPANIFPYIITTVDPYLLNYSSYSGSAANLTLSDNVNLSFVSNQEWLAFNITTSFFTPYTPYLYKAINVTIETSVNSSVDQLELEAFNTLTNRFERLDSINNIGELNNTFFFDSDHHYIDGGTLTLRIKGHNSTYNSNYKLTIDSLKFGVAESIHSLLNDTMWPQFEIIGIIEAPTFNNTERYKWPAGIEIGADVSGNSVYISYEKARDAVYKDYKGSDYSNDMVTSVLVHVDNPTNLSIYKDDLFDNLLIGTGELFSIVDLKSFTHEMRTNVYDWFAWVESGVRDEDVLKEIVDYIEDEGLLIIFSFTKSFMSSTFNTIINLITFITNGLLIFAILIAMIGLALHSLLSTMARRREIGMLRSIGLSKSGIIRTISGETLILALLGVFTGIFAGLIQGSLMVNSMPSGGFLTVTWTIPWLTIGILILTVLITVILSSRYPAKWAANLNIIDAVRTR</sequence>
<dbReference type="GO" id="GO:0098797">
    <property type="term" value="C:plasma membrane protein complex"/>
    <property type="evidence" value="ECO:0007669"/>
    <property type="project" value="TreeGrafter"/>
</dbReference>
<evidence type="ECO:0000256" key="2">
    <source>
        <dbReference type="ARBA" id="ARBA00022475"/>
    </source>
</evidence>
<feature type="non-terminal residue" evidence="8">
    <location>
        <position position="1"/>
    </location>
</feature>
<dbReference type="EMBL" id="LAZR01003718">
    <property type="protein sequence ID" value="KKN15381.1"/>
    <property type="molecule type" value="Genomic_DNA"/>
</dbReference>
<evidence type="ECO:0000259" key="7">
    <source>
        <dbReference type="Pfam" id="PF02687"/>
    </source>
</evidence>
<gene>
    <name evidence="8" type="ORF">LCGC14_0986640</name>
</gene>
<evidence type="ECO:0000256" key="5">
    <source>
        <dbReference type="ARBA" id="ARBA00023136"/>
    </source>
</evidence>
<dbReference type="Pfam" id="PF02687">
    <property type="entry name" value="FtsX"/>
    <property type="match status" value="2"/>
</dbReference>
<keyword evidence="4 6" id="KW-1133">Transmembrane helix</keyword>